<feature type="chain" id="PRO_5047215401" description="Metalloprotease StcE beta-sandwich domain-containing protein" evidence="1">
    <location>
        <begin position="22"/>
        <end position="600"/>
    </location>
</feature>
<feature type="signal peptide" evidence="1">
    <location>
        <begin position="1"/>
        <end position="21"/>
    </location>
</feature>
<proteinExistence type="predicted"/>
<gene>
    <name evidence="3" type="ORF">KYJ44_13085</name>
</gene>
<protein>
    <recommendedName>
        <fullName evidence="2">Metalloprotease StcE beta-sandwich domain-containing protein</fullName>
    </recommendedName>
</protein>
<dbReference type="Gene3D" id="2.60.120.1230">
    <property type="match status" value="1"/>
</dbReference>
<dbReference type="Pfam" id="PF20944">
    <property type="entry name" value="StcE_b-sandwich"/>
    <property type="match status" value="1"/>
</dbReference>
<evidence type="ECO:0000313" key="4">
    <source>
        <dbReference type="Proteomes" id="UP001208054"/>
    </source>
</evidence>
<dbReference type="EMBL" id="JAHWBK010000008">
    <property type="protein sequence ID" value="MCV0325258.1"/>
    <property type="molecule type" value="Genomic_DNA"/>
</dbReference>
<comment type="caution">
    <text evidence="3">The sequence shown here is derived from an EMBL/GenBank/DDBJ whole genome shotgun (WGS) entry which is preliminary data.</text>
</comment>
<evidence type="ECO:0000313" key="3">
    <source>
        <dbReference type="EMBL" id="MCV0325258.1"/>
    </source>
</evidence>
<dbReference type="RefSeq" id="WP_197611396.1">
    <property type="nucleotide sequence ID" value="NZ_JAHWBK010000008.1"/>
</dbReference>
<name>A0ABT2XH40_9GAMM</name>
<feature type="domain" description="Metalloprotease StcE beta-sandwich" evidence="2">
    <location>
        <begin position="145"/>
        <end position="218"/>
    </location>
</feature>
<reference evidence="3 4" key="1">
    <citation type="submission" date="2021-07" db="EMBL/GenBank/DDBJ databases">
        <title>Clinical implication of Pseudomonas aeruginosa: further insight on the antimicrobial resistance.</title>
        <authorList>
            <person name="Macori G."/>
            <person name="Fanning S."/>
            <person name="Alqahtani A."/>
        </authorList>
    </citation>
    <scope>NUCLEOTIDE SEQUENCE [LARGE SCALE GENOMIC DNA]</scope>
    <source>
        <strain evidence="3 4">CFS3442</strain>
    </source>
</reference>
<keyword evidence="1" id="KW-0732">Signal</keyword>
<keyword evidence="4" id="KW-1185">Reference proteome</keyword>
<evidence type="ECO:0000259" key="2">
    <source>
        <dbReference type="Pfam" id="PF20944"/>
    </source>
</evidence>
<dbReference type="Proteomes" id="UP001208054">
    <property type="component" value="Unassembled WGS sequence"/>
</dbReference>
<accession>A0ABT2XH40</accession>
<sequence>MRIHHLAIALAALLPAGNSLAQSGSAHLTPSRINYQEQLPDTYSHVDFTVSAKDWMERARLPSHHSQPGEMSFLISNAAGKDQNFELIGKFSHLPPDANRMIIPASKWVDLDKREQGWEVIGDVRELIPHNTERWWVPAMGRKFITKVSLYDGQWAGEIGLPSQPNLPYDTITVTNHATWPTRIMGNNTLFPDAQMTLGTGDVHHFVFDPNHRKWKLDYATLVPVSIARHMDKPGAPRTVVEVTPEDSHRSLRLPDVASDRDRRTVSVHPALDRSIALIARNIFDHATTYWMLAPGQSMELVYIDDGGVGSGQWHPLRYPIQHFDADTLPGGRLDKAQTMLTWITSKGRNVSLPHVSAWMTEHARIEVVNTDPNASIKVTGNRVDTLKRREQASFRLTRVNGRLDWVRETDTIDVTLVGPPGPGRPDEDILVLMRENLRKTNEALQNSGATFRLREAVAMNYRVPAGMPTQAIPEWLAQQPDFEYVVGLLRSDGLYYGGFADGCSGSHHSAEAMRFVIATNVLCSTDVLREEVGKALGMKINAKQPVPVIGSGNALPMYPTSTRILEDGSRAINHGQRDEVLYMNGVAADVARYSDSLRP</sequence>
<evidence type="ECO:0000256" key="1">
    <source>
        <dbReference type="SAM" id="SignalP"/>
    </source>
</evidence>
<dbReference type="InterPro" id="IPR048990">
    <property type="entry name" value="StcE_b-sandwich"/>
</dbReference>
<organism evidence="3 4">
    <name type="scientific">Stenotrophomonas riyadhensis</name>
    <dbReference type="NCBI Taxonomy" id="2859893"/>
    <lineage>
        <taxon>Bacteria</taxon>
        <taxon>Pseudomonadati</taxon>
        <taxon>Pseudomonadota</taxon>
        <taxon>Gammaproteobacteria</taxon>
        <taxon>Lysobacterales</taxon>
        <taxon>Lysobacteraceae</taxon>
        <taxon>Stenotrophomonas</taxon>
    </lineage>
</organism>